<name>A0A9P6KAY7_9FUNG</name>
<gene>
    <name evidence="3" type="ORF">BGW38_006105</name>
</gene>
<dbReference type="AlphaFoldDB" id="A0A9P6KAY7"/>
<dbReference type="Proteomes" id="UP000780801">
    <property type="component" value="Unassembled WGS sequence"/>
</dbReference>
<feature type="compositionally biased region" description="Polar residues" evidence="1">
    <location>
        <begin position="127"/>
        <end position="146"/>
    </location>
</feature>
<accession>A0A9P6KAY7</accession>
<keyword evidence="2" id="KW-1133">Transmembrane helix</keyword>
<feature type="region of interest" description="Disordered" evidence="1">
    <location>
        <begin position="366"/>
        <end position="385"/>
    </location>
</feature>
<proteinExistence type="predicted"/>
<evidence type="ECO:0000313" key="3">
    <source>
        <dbReference type="EMBL" id="KAF9578216.1"/>
    </source>
</evidence>
<feature type="region of interest" description="Disordered" evidence="1">
    <location>
        <begin position="118"/>
        <end position="147"/>
    </location>
</feature>
<feature type="transmembrane region" description="Helical" evidence="2">
    <location>
        <begin position="54"/>
        <end position="78"/>
    </location>
</feature>
<keyword evidence="2" id="KW-0812">Transmembrane</keyword>
<feature type="region of interest" description="Disordered" evidence="1">
    <location>
        <begin position="26"/>
        <end position="48"/>
    </location>
</feature>
<feature type="non-terminal residue" evidence="3">
    <location>
        <position position="1"/>
    </location>
</feature>
<evidence type="ECO:0000313" key="4">
    <source>
        <dbReference type="Proteomes" id="UP000780801"/>
    </source>
</evidence>
<keyword evidence="4" id="KW-1185">Reference proteome</keyword>
<comment type="caution">
    <text evidence="3">The sequence shown here is derived from an EMBL/GenBank/DDBJ whole genome shotgun (WGS) entry which is preliminary data.</text>
</comment>
<keyword evidence="2" id="KW-0472">Membrane</keyword>
<dbReference type="OrthoDB" id="2408808at2759"/>
<evidence type="ECO:0000256" key="1">
    <source>
        <dbReference type="SAM" id="MobiDB-lite"/>
    </source>
</evidence>
<organism evidence="3 4">
    <name type="scientific">Lunasporangiospora selenospora</name>
    <dbReference type="NCBI Taxonomy" id="979761"/>
    <lineage>
        <taxon>Eukaryota</taxon>
        <taxon>Fungi</taxon>
        <taxon>Fungi incertae sedis</taxon>
        <taxon>Mucoromycota</taxon>
        <taxon>Mortierellomycotina</taxon>
        <taxon>Mortierellomycetes</taxon>
        <taxon>Mortierellales</taxon>
        <taxon>Mortierellaceae</taxon>
        <taxon>Lunasporangiospora</taxon>
    </lineage>
</organism>
<sequence>MAPSCFVDPMECIFEERSMPILYKRAPPTPSMPDTPVDHPDTISGSGSGPSNTVVIAVAVSVGSLVLILALTVFYCCVRKRRASGRIGHMQKFLPTFMDQEKSDRYFQNVNTSATTLVGANNGGSGNEKSGTYLTTTDPSKPSNVHSRVRSAPLALAKGGGVFDHRNRHLNREESLGQFQQISLISEPSIAENPEELTTLTTMTAMPTVTPRRAPSNGSTRARAATVAAPAPLVTTSLHRSVSLNRHSPRGPIMGRAPIEEELLDDSGRFPDGERLAVAANRNRLSVLLDLELRDDESLGNNNNNVNDSNINNNRFSAMSYVSDGKYDPLRISTSSLIHHNSPTTMRSREVSTEVIPNSVQFYGDKQELDDDFDITSYPYPQPQQ</sequence>
<reference evidence="3" key="1">
    <citation type="journal article" date="2020" name="Fungal Divers.">
        <title>Resolving the Mortierellaceae phylogeny through synthesis of multi-gene phylogenetics and phylogenomics.</title>
        <authorList>
            <person name="Vandepol N."/>
            <person name="Liber J."/>
            <person name="Desiro A."/>
            <person name="Na H."/>
            <person name="Kennedy M."/>
            <person name="Barry K."/>
            <person name="Grigoriev I.V."/>
            <person name="Miller A.N."/>
            <person name="O'Donnell K."/>
            <person name="Stajich J.E."/>
            <person name="Bonito G."/>
        </authorList>
    </citation>
    <scope>NUCLEOTIDE SEQUENCE</scope>
    <source>
        <strain evidence="3">KOD1015</strain>
    </source>
</reference>
<evidence type="ECO:0000256" key="2">
    <source>
        <dbReference type="SAM" id="Phobius"/>
    </source>
</evidence>
<dbReference type="EMBL" id="JAABOA010003892">
    <property type="protein sequence ID" value="KAF9578216.1"/>
    <property type="molecule type" value="Genomic_DNA"/>
</dbReference>
<protein>
    <submittedName>
        <fullName evidence="3">Uncharacterized protein</fullName>
    </submittedName>
</protein>